<dbReference type="HOGENOM" id="CLU_1809107_0_0_1"/>
<protein>
    <submittedName>
        <fullName evidence="2">F-box protein</fullName>
    </submittedName>
</protein>
<accession>G7LJK5</accession>
<organism evidence="2 4">
    <name type="scientific">Medicago truncatula</name>
    <name type="common">Barrel medic</name>
    <name type="synonym">Medicago tribuloides</name>
    <dbReference type="NCBI Taxonomy" id="3880"/>
    <lineage>
        <taxon>Eukaryota</taxon>
        <taxon>Viridiplantae</taxon>
        <taxon>Streptophyta</taxon>
        <taxon>Embryophyta</taxon>
        <taxon>Tracheophyta</taxon>
        <taxon>Spermatophyta</taxon>
        <taxon>Magnoliopsida</taxon>
        <taxon>eudicotyledons</taxon>
        <taxon>Gunneridae</taxon>
        <taxon>Pentapetalae</taxon>
        <taxon>rosids</taxon>
        <taxon>fabids</taxon>
        <taxon>Fabales</taxon>
        <taxon>Fabaceae</taxon>
        <taxon>Papilionoideae</taxon>
        <taxon>50 kb inversion clade</taxon>
        <taxon>NPAAA clade</taxon>
        <taxon>Hologalegina</taxon>
        <taxon>IRL clade</taxon>
        <taxon>Trifolieae</taxon>
        <taxon>Medicago</taxon>
    </lineage>
</organism>
<proteinExistence type="predicted"/>
<reference evidence="3" key="3">
    <citation type="submission" date="2015-04" db="UniProtKB">
        <authorList>
            <consortium name="EnsemblPlants"/>
        </authorList>
    </citation>
    <scope>IDENTIFICATION</scope>
    <source>
        <strain evidence="3">cv. Jemalong A17</strain>
    </source>
</reference>
<gene>
    <name evidence="2" type="ordered locus">MTR_8g101680</name>
</gene>
<evidence type="ECO:0000313" key="2">
    <source>
        <dbReference type="EMBL" id="AET05118.1"/>
    </source>
</evidence>
<dbReference type="PaxDb" id="3880-AET05118"/>
<dbReference type="SUPFAM" id="SSF81383">
    <property type="entry name" value="F-box domain"/>
    <property type="match status" value="1"/>
</dbReference>
<reference evidence="2 4" key="2">
    <citation type="journal article" date="2014" name="BMC Genomics">
        <title>An improved genome release (version Mt4.0) for the model legume Medicago truncatula.</title>
        <authorList>
            <person name="Tang H."/>
            <person name="Krishnakumar V."/>
            <person name="Bidwell S."/>
            <person name="Rosen B."/>
            <person name="Chan A."/>
            <person name="Zhou S."/>
            <person name="Gentzbittel L."/>
            <person name="Childs K.L."/>
            <person name="Yandell M."/>
            <person name="Gundlach H."/>
            <person name="Mayer K.F."/>
            <person name="Schwartz D.C."/>
            <person name="Town C.D."/>
        </authorList>
    </citation>
    <scope>GENOME REANNOTATION</scope>
    <source>
        <strain evidence="3 4">cv. Jemalong A17</strain>
    </source>
</reference>
<evidence type="ECO:0000259" key="1">
    <source>
        <dbReference type="Pfam" id="PF00646"/>
    </source>
</evidence>
<dbReference type="Proteomes" id="UP000002051">
    <property type="component" value="Chromosome 8"/>
</dbReference>
<name>G7LJK5_MEDTR</name>
<dbReference type="InterPro" id="IPR001810">
    <property type="entry name" value="F-box_dom"/>
</dbReference>
<reference evidence="2 4" key="1">
    <citation type="journal article" date="2011" name="Nature">
        <title>The Medicago genome provides insight into the evolution of rhizobial symbioses.</title>
        <authorList>
            <person name="Young N.D."/>
            <person name="Debelle F."/>
            <person name="Oldroyd G.E."/>
            <person name="Geurts R."/>
            <person name="Cannon S.B."/>
            <person name="Udvardi M.K."/>
            <person name="Benedito V.A."/>
            <person name="Mayer K.F."/>
            <person name="Gouzy J."/>
            <person name="Schoof H."/>
            <person name="Van de Peer Y."/>
            <person name="Proost S."/>
            <person name="Cook D.R."/>
            <person name="Meyers B.C."/>
            <person name="Spannagl M."/>
            <person name="Cheung F."/>
            <person name="De Mita S."/>
            <person name="Krishnakumar V."/>
            <person name="Gundlach H."/>
            <person name="Zhou S."/>
            <person name="Mudge J."/>
            <person name="Bharti A.K."/>
            <person name="Murray J.D."/>
            <person name="Naoumkina M.A."/>
            <person name="Rosen B."/>
            <person name="Silverstein K.A."/>
            <person name="Tang H."/>
            <person name="Rombauts S."/>
            <person name="Zhao P.X."/>
            <person name="Zhou P."/>
            <person name="Barbe V."/>
            <person name="Bardou P."/>
            <person name="Bechner M."/>
            <person name="Bellec A."/>
            <person name="Berger A."/>
            <person name="Berges H."/>
            <person name="Bidwell S."/>
            <person name="Bisseling T."/>
            <person name="Choisne N."/>
            <person name="Couloux A."/>
            <person name="Denny R."/>
            <person name="Deshpande S."/>
            <person name="Dai X."/>
            <person name="Doyle J.J."/>
            <person name="Dudez A.M."/>
            <person name="Farmer A.D."/>
            <person name="Fouteau S."/>
            <person name="Franken C."/>
            <person name="Gibelin C."/>
            <person name="Gish J."/>
            <person name="Goldstein S."/>
            <person name="Gonzalez A.J."/>
            <person name="Green P.J."/>
            <person name="Hallab A."/>
            <person name="Hartog M."/>
            <person name="Hua A."/>
            <person name="Humphray S.J."/>
            <person name="Jeong D.H."/>
            <person name="Jing Y."/>
            <person name="Jocker A."/>
            <person name="Kenton S.M."/>
            <person name="Kim D.J."/>
            <person name="Klee K."/>
            <person name="Lai H."/>
            <person name="Lang C."/>
            <person name="Lin S."/>
            <person name="Macmil S.L."/>
            <person name="Magdelenat G."/>
            <person name="Matthews L."/>
            <person name="McCorrison J."/>
            <person name="Monaghan E.L."/>
            <person name="Mun J.H."/>
            <person name="Najar F.Z."/>
            <person name="Nicholson C."/>
            <person name="Noirot C."/>
            <person name="O'Bleness M."/>
            <person name="Paule C.R."/>
            <person name="Poulain J."/>
            <person name="Prion F."/>
            <person name="Qin B."/>
            <person name="Qu C."/>
            <person name="Retzel E.F."/>
            <person name="Riddle C."/>
            <person name="Sallet E."/>
            <person name="Samain S."/>
            <person name="Samson N."/>
            <person name="Sanders I."/>
            <person name="Saurat O."/>
            <person name="Scarpelli C."/>
            <person name="Schiex T."/>
            <person name="Segurens B."/>
            <person name="Severin A.J."/>
            <person name="Sherrier D.J."/>
            <person name="Shi R."/>
            <person name="Sims S."/>
            <person name="Singer S.R."/>
            <person name="Sinharoy S."/>
            <person name="Sterck L."/>
            <person name="Viollet A."/>
            <person name="Wang B.B."/>
            <person name="Wang K."/>
            <person name="Wang M."/>
            <person name="Wang X."/>
            <person name="Warfsmann J."/>
            <person name="Weissenbach J."/>
            <person name="White D.D."/>
            <person name="White J.D."/>
            <person name="Wiley G.B."/>
            <person name="Wincker P."/>
            <person name="Xing Y."/>
            <person name="Yang L."/>
            <person name="Yao Z."/>
            <person name="Ying F."/>
            <person name="Zhai J."/>
            <person name="Zhou L."/>
            <person name="Zuber A."/>
            <person name="Denarie J."/>
            <person name="Dixon R.A."/>
            <person name="May G.D."/>
            <person name="Schwartz D.C."/>
            <person name="Rogers J."/>
            <person name="Quetier F."/>
            <person name="Town C.D."/>
            <person name="Roe B.A."/>
        </authorList>
    </citation>
    <scope>NUCLEOTIDE SEQUENCE [LARGE SCALE GENOMIC DNA]</scope>
    <source>
        <strain evidence="2">A17</strain>
        <strain evidence="3 4">cv. Jemalong A17</strain>
    </source>
</reference>
<dbReference type="Pfam" id="PF00646">
    <property type="entry name" value="F-box"/>
    <property type="match status" value="1"/>
</dbReference>
<evidence type="ECO:0000313" key="3">
    <source>
        <dbReference type="EnsemblPlants" id="AET05118"/>
    </source>
</evidence>
<dbReference type="InterPro" id="IPR036047">
    <property type="entry name" value="F-box-like_dom_sf"/>
</dbReference>
<dbReference type="Gene3D" id="1.20.1280.50">
    <property type="match status" value="1"/>
</dbReference>
<dbReference type="EnsemblPlants" id="AET05118">
    <property type="protein sequence ID" value="AET05118"/>
    <property type="gene ID" value="MTR_8g101680"/>
</dbReference>
<evidence type="ECO:0000313" key="4">
    <source>
        <dbReference type="Proteomes" id="UP000002051"/>
    </source>
</evidence>
<keyword evidence="4" id="KW-1185">Reference proteome</keyword>
<feature type="domain" description="F-box" evidence="1">
    <location>
        <begin position="19"/>
        <end position="46"/>
    </location>
</feature>
<dbReference type="AlphaFoldDB" id="G7LJK5"/>
<dbReference type="InterPro" id="IPR055290">
    <property type="entry name" value="At3g26010-like"/>
</dbReference>
<dbReference type="PANTHER" id="PTHR35546:SF130">
    <property type="entry name" value="EXPRESSED PROTEIN"/>
    <property type="match status" value="1"/>
</dbReference>
<dbReference type="EMBL" id="CM001224">
    <property type="protein sequence ID" value="AET05118.1"/>
    <property type="molecule type" value="Genomic_DNA"/>
</dbReference>
<sequence length="143" mass="15971">MAHDISLAKLSSRCDITYLSDDLLHQIFTRVPLRSTVACKCVSKAFGEQNQPLEIPIPFPLDMIIKVTGSICGCSNGLFLCSKNRDTCATVYYVYDPLVKECIHIPDLWARRKNRYAVGFVCKPKQMVMTLDYGGSTKSAISN</sequence>
<dbReference type="PANTHER" id="PTHR35546">
    <property type="entry name" value="F-BOX PROTEIN INTERACTION DOMAIN PROTEIN-RELATED"/>
    <property type="match status" value="1"/>
</dbReference>